<evidence type="ECO:0000256" key="3">
    <source>
        <dbReference type="SAM" id="Phobius"/>
    </source>
</evidence>
<dbReference type="OrthoDB" id="269151at2759"/>
<dbReference type="InterPro" id="IPR027877">
    <property type="entry name" value="Smim15"/>
</dbReference>
<dbReference type="InterPro" id="IPR006073">
    <property type="entry name" value="GTP-bd"/>
</dbReference>
<reference evidence="5 6" key="2">
    <citation type="submission" date="2018-11" db="EMBL/GenBank/DDBJ databases">
        <authorList>
            <consortium name="Pathogen Informatics"/>
        </authorList>
    </citation>
    <scope>NUCLEOTIDE SEQUENCE [LARGE SCALE GENOMIC DNA]</scope>
</reference>
<sequence>MQKGLKAIYSRLSEIDVVIEIHDARIPLTGRCQFVKEAGQIRPHILVMSKTDLAEPIKDVNKHKSLISSGDSDLGPHYHPPTEIFFTNLKHPEKQRRLLHRLLASIAELSPRSMQNREFPNVEGCGNENVSTCSQRSVNAVVVGLPNCGKSTLINALRGFASGGSRGSAVAVGKDAGRTRSVGGPVVIARDFPVIGEGGITQELCTIRLIDTPGILEPKAQTFCGQLSLAVCGAVDWNAVDKIRAKPRSRNIALMICPPTPQLIMSTILLADYLLFCLNVHSNYEYVRVFGLPGPTERVDELLAWVAARRRLIRTTTTTFHHHFSEDLPTPIGEPDLNAAATHLLRAFNQGVLGRITLLPSVDESRAKAFFQFLMKEEVVKTTPEWSQFLQKKAEFEKLPIPEDWKGWVAYKFLEYALWAVEDPWSFMTNIFLLVAPLFFVSAICSWKLAKILQKEERGKLRKERRANAIRAAVGAGRHPKVD</sequence>
<dbReference type="GO" id="GO:0032543">
    <property type="term" value="P:mitochondrial translation"/>
    <property type="evidence" value="ECO:0007669"/>
    <property type="project" value="TreeGrafter"/>
</dbReference>
<organism evidence="7">
    <name type="scientific">Hymenolepis diminuta</name>
    <name type="common">Rat tapeworm</name>
    <dbReference type="NCBI Taxonomy" id="6216"/>
    <lineage>
        <taxon>Eukaryota</taxon>
        <taxon>Metazoa</taxon>
        <taxon>Spiralia</taxon>
        <taxon>Lophotrochozoa</taxon>
        <taxon>Platyhelminthes</taxon>
        <taxon>Cestoda</taxon>
        <taxon>Eucestoda</taxon>
        <taxon>Cyclophyllidea</taxon>
        <taxon>Hymenolepididae</taxon>
        <taxon>Hymenolepis</taxon>
    </lineage>
</organism>
<dbReference type="SUPFAM" id="SSF52540">
    <property type="entry name" value="P-loop containing nucleoside triphosphate hydrolases"/>
    <property type="match status" value="1"/>
</dbReference>
<dbReference type="GO" id="GO:0005739">
    <property type="term" value="C:mitochondrion"/>
    <property type="evidence" value="ECO:0007669"/>
    <property type="project" value="TreeGrafter"/>
</dbReference>
<dbReference type="WBParaSite" id="HDID_0000888001-mRNA-1">
    <property type="protein sequence ID" value="HDID_0000888001-mRNA-1"/>
    <property type="gene ID" value="HDID_0000888001"/>
</dbReference>
<keyword evidence="3" id="KW-1133">Transmembrane helix</keyword>
<dbReference type="PRINTS" id="PR00326">
    <property type="entry name" value="GTP1OBG"/>
</dbReference>
<proteinExistence type="predicted"/>
<dbReference type="PANTHER" id="PTHR45782:SF4">
    <property type="entry name" value="MITOCHONDRIAL RIBOSOME-ASSOCIATED GTPASE 1"/>
    <property type="match status" value="1"/>
</dbReference>
<evidence type="ECO:0000313" key="7">
    <source>
        <dbReference type="WBParaSite" id="HDID_0000888001-mRNA-1"/>
    </source>
</evidence>
<evidence type="ECO:0000313" key="5">
    <source>
        <dbReference type="EMBL" id="VDL61196.1"/>
    </source>
</evidence>
<evidence type="ECO:0000256" key="2">
    <source>
        <dbReference type="ARBA" id="ARBA00023134"/>
    </source>
</evidence>
<keyword evidence="3" id="KW-0812">Transmembrane</keyword>
<keyword evidence="3" id="KW-0472">Membrane</keyword>
<dbReference type="Gene3D" id="3.40.50.300">
    <property type="entry name" value="P-loop containing nucleotide triphosphate hydrolases"/>
    <property type="match status" value="1"/>
</dbReference>
<dbReference type="GO" id="GO:0003924">
    <property type="term" value="F:GTPase activity"/>
    <property type="evidence" value="ECO:0007669"/>
    <property type="project" value="TreeGrafter"/>
</dbReference>
<name>A0A0R3STW1_HYMDI</name>
<feature type="domain" description="G" evidence="4">
    <location>
        <begin position="140"/>
        <end position="220"/>
    </location>
</feature>
<dbReference type="Proteomes" id="UP000274504">
    <property type="component" value="Unassembled WGS sequence"/>
</dbReference>
<dbReference type="PANTHER" id="PTHR45782">
    <property type="entry name" value="MITOCHONDRIAL RIBOSOME-ASSOCIATED GTPASE 1"/>
    <property type="match status" value="1"/>
</dbReference>
<reference evidence="7" key="1">
    <citation type="submission" date="2016-04" db="UniProtKB">
        <authorList>
            <consortium name="WormBaseParasite"/>
        </authorList>
    </citation>
    <scope>IDENTIFICATION</scope>
</reference>
<dbReference type="EMBL" id="UYSG01011161">
    <property type="protein sequence ID" value="VDL61196.1"/>
    <property type="molecule type" value="Genomic_DNA"/>
</dbReference>
<gene>
    <name evidence="5" type="ORF">HDID_LOCUS8878</name>
</gene>
<dbReference type="Pfam" id="PF01926">
    <property type="entry name" value="MMR_HSR1"/>
    <property type="match status" value="1"/>
</dbReference>
<accession>A0A0R3STW1</accession>
<feature type="transmembrane region" description="Helical" evidence="3">
    <location>
        <begin position="431"/>
        <end position="450"/>
    </location>
</feature>
<evidence type="ECO:0000313" key="6">
    <source>
        <dbReference type="Proteomes" id="UP000274504"/>
    </source>
</evidence>
<dbReference type="Gene3D" id="1.10.1580.10">
    <property type="match status" value="1"/>
</dbReference>
<protein>
    <submittedName>
        <fullName evidence="7">Small integral membrane protein 15</fullName>
    </submittedName>
</protein>
<evidence type="ECO:0000256" key="1">
    <source>
        <dbReference type="ARBA" id="ARBA00022741"/>
    </source>
</evidence>
<dbReference type="STRING" id="6216.A0A0R3STW1"/>
<dbReference type="Pfam" id="PF15086">
    <property type="entry name" value="UPF0542"/>
    <property type="match status" value="1"/>
</dbReference>
<dbReference type="InterPro" id="IPR027417">
    <property type="entry name" value="P-loop_NTPase"/>
</dbReference>
<keyword evidence="2" id="KW-0342">GTP-binding</keyword>
<keyword evidence="1" id="KW-0547">Nucleotide-binding</keyword>
<evidence type="ECO:0000259" key="4">
    <source>
        <dbReference type="Pfam" id="PF01926"/>
    </source>
</evidence>
<dbReference type="GO" id="GO:0005525">
    <property type="term" value="F:GTP binding"/>
    <property type="evidence" value="ECO:0007669"/>
    <property type="project" value="UniProtKB-KW"/>
</dbReference>
<dbReference type="InterPro" id="IPR023179">
    <property type="entry name" value="GTP-bd_ortho_bundle_sf"/>
</dbReference>
<dbReference type="AlphaFoldDB" id="A0A0R3STW1"/>